<feature type="transmembrane region" description="Helical" evidence="7">
    <location>
        <begin position="375"/>
        <end position="397"/>
    </location>
</feature>
<dbReference type="Pfam" id="PF02687">
    <property type="entry name" value="FtsX"/>
    <property type="match status" value="1"/>
</dbReference>
<keyword evidence="11" id="KW-1185">Reference proteome</keyword>
<evidence type="ECO:0000256" key="4">
    <source>
        <dbReference type="ARBA" id="ARBA00022692"/>
    </source>
</evidence>
<keyword evidence="3" id="KW-1003">Cell membrane</keyword>
<feature type="domain" description="MacB-like periplasmic core" evidence="9">
    <location>
        <begin position="20"/>
        <end position="255"/>
    </location>
</feature>
<dbReference type="InterPro" id="IPR051447">
    <property type="entry name" value="Lipoprotein-release_system"/>
</dbReference>
<sequence>MSPNLRIALRFLTARKRSMFMSLLGIVFGVGFFIVTQAQTSGFEQFFIKTILGTNGAIRIQDRFQPTLFTMQGKTEDGQGKFSVDTGGSRKYVEGVEDPALVSAAIRGFSNVSGVSTVVQGIVTLTTDVGTADARVYGINLDDHLAVSDLGSQIIRGSLGDYREAPGGSLVGSVLALHQNLRVGDSYMLQVGGQSRRYRVSAIYETGVSDIDRVRIYLHLSEARSLLQKPIGASFLQVNLFDRDRAAEDSERMQAVIGHAVSPWQRREKTWLAVFSALRFSSAITVSTIILISGLGMFNTLAMLVIEKTKDIAILRSMGYTRRDIARIFLWQGVLVLIGGVLLGWLFGALATYGVSKVPIRIRGIFTTDSFVVAWAWEHYAVAALTASVVVLAASWIPARRAARLEPGDVVRGTAQ</sequence>
<reference evidence="10 11" key="1">
    <citation type="submission" date="2019-07" db="EMBL/GenBank/DDBJ databases">
        <title>Description of 53C-WASEF.</title>
        <authorList>
            <person name="Pitt A."/>
            <person name="Hahn M.W."/>
        </authorList>
    </citation>
    <scope>NUCLEOTIDE SEQUENCE [LARGE SCALE GENOMIC DNA]</scope>
    <source>
        <strain evidence="10 11">53C-WASEF</strain>
    </source>
</reference>
<evidence type="ECO:0000259" key="8">
    <source>
        <dbReference type="Pfam" id="PF02687"/>
    </source>
</evidence>
<feature type="transmembrane region" description="Helical" evidence="7">
    <location>
        <begin position="328"/>
        <end position="355"/>
    </location>
</feature>
<name>A0A556QLK8_9BACT</name>
<keyword evidence="4 7" id="KW-0812">Transmembrane</keyword>
<dbReference type="InterPro" id="IPR025857">
    <property type="entry name" value="MacB_PCD"/>
</dbReference>
<evidence type="ECO:0000256" key="2">
    <source>
        <dbReference type="ARBA" id="ARBA00005236"/>
    </source>
</evidence>
<dbReference type="GO" id="GO:0044874">
    <property type="term" value="P:lipoprotein localization to outer membrane"/>
    <property type="evidence" value="ECO:0007669"/>
    <property type="project" value="TreeGrafter"/>
</dbReference>
<dbReference type="InterPro" id="IPR003838">
    <property type="entry name" value="ABC3_permease_C"/>
</dbReference>
<feature type="transmembrane region" description="Helical" evidence="7">
    <location>
        <begin position="284"/>
        <end position="307"/>
    </location>
</feature>
<dbReference type="AlphaFoldDB" id="A0A556QLK8"/>
<dbReference type="GO" id="GO:0098797">
    <property type="term" value="C:plasma membrane protein complex"/>
    <property type="evidence" value="ECO:0007669"/>
    <property type="project" value="TreeGrafter"/>
</dbReference>
<comment type="caution">
    <text evidence="10">The sequence shown here is derived from an EMBL/GenBank/DDBJ whole genome shotgun (WGS) entry which is preliminary data.</text>
</comment>
<evidence type="ECO:0000313" key="11">
    <source>
        <dbReference type="Proteomes" id="UP000315648"/>
    </source>
</evidence>
<dbReference type="Pfam" id="PF12704">
    <property type="entry name" value="MacB_PCD"/>
    <property type="match status" value="1"/>
</dbReference>
<organism evidence="10 11">
    <name type="scientific">Rariglobus hedericola</name>
    <dbReference type="NCBI Taxonomy" id="2597822"/>
    <lineage>
        <taxon>Bacteria</taxon>
        <taxon>Pseudomonadati</taxon>
        <taxon>Verrucomicrobiota</taxon>
        <taxon>Opitutia</taxon>
        <taxon>Opitutales</taxon>
        <taxon>Opitutaceae</taxon>
        <taxon>Rariglobus</taxon>
    </lineage>
</organism>
<evidence type="ECO:0000256" key="1">
    <source>
        <dbReference type="ARBA" id="ARBA00004651"/>
    </source>
</evidence>
<keyword evidence="5 7" id="KW-1133">Transmembrane helix</keyword>
<evidence type="ECO:0000256" key="3">
    <source>
        <dbReference type="ARBA" id="ARBA00022475"/>
    </source>
</evidence>
<feature type="domain" description="ABC3 transporter permease C-terminal" evidence="8">
    <location>
        <begin position="287"/>
        <end position="407"/>
    </location>
</feature>
<evidence type="ECO:0000313" key="10">
    <source>
        <dbReference type="EMBL" id="TSJ77531.1"/>
    </source>
</evidence>
<protein>
    <submittedName>
        <fullName evidence="10">ABC transporter permease</fullName>
    </submittedName>
</protein>
<evidence type="ECO:0000259" key="9">
    <source>
        <dbReference type="Pfam" id="PF12704"/>
    </source>
</evidence>
<dbReference type="OrthoDB" id="9770036at2"/>
<comment type="similarity">
    <text evidence="2">Belongs to the ABC-4 integral membrane protein family. LolC/E subfamily.</text>
</comment>
<gene>
    <name evidence="10" type="ORF">FPL22_11150</name>
</gene>
<comment type="subcellular location">
    <subcellularLocation>
        <location evidence="1">Cell membrane</location>
        <topology evidence="1">Multi-pass membrane protein</topology>
    </subcellularLocation>
</comment>
<dbReference type="PANTHER" id="PTHR30489">
    <property type="entry name" value="LIPOPROTEIN-RELEASING SYSTEM TRANSMEMBRANE PROTEIN LOLE"/>
    <property type="match status" value="1"/>
</dbReference>
<keyword evidence="6 7" id="KW-0472">Membrane</keyword>
<dbReference type="Proteomes" id="UP000315648">
    <property type="component" value="Unassembled WGS sequence"/>
</dbReference>
<dbReference type="PANTHER" id="PTHR30489:SF0">
    <property type="entry name" value="LIPOPROTEIN-RELEASING SYSTEM TRANSMEMBRANE PROTEIN LOLE"/>
    <property type="match status" value="1"/>
</dbReference>
<dbReference type="EMBL" id="VMBG01000002">
    <property type="protein sequence ID" value="TSJ77531.1"/>
    <property type="molecule type" value="Genomic_DNA"/>
</dbReference>
<evidence type="ECO:0000256" key="7">
    <source>
        <dbReference type="SAM" id="Phobius"/>
    </source>
</evidence>
<accession>A0A556QLK8</accession>
<evidence type="ECO:0000256" key="5">
    <source>
        <dbReference type="ARBA" id="ARBA00022989"/>
    </source>
</evidence>
<proteinExistence type="inferred from homology"/>
<evidence type="ECO:0000256" key="6">
    <source>
        <dbReference type="ARBA" id="ARBA00023136"/>
    </source>
</evidence>